<dbReference type="EMBL" id="MN739649">
    <property type="protein sequence ID" value="QHT18159.1"/>
    <property type="molecule type" value="Genomic_DNA"/>
</dbReference>
<dbReference type="AlphaFoldDB" id="A0A6C0DQK2"/>
<name>A0A6C0DQK2_9ZZZZ</name>
<organism evidence="1">
    <name type="scientific">viral metagenome</name>
    <dbReference type="NCBI Taxonomy" id="1070528"/>
    <lineage>
        <taxon>unclassified sequences</taxon>
        <taxon>metagenomes</taxon>
        <taxon>organismal metagenomes</taxon>
    </lineage>
</organism>
<proteinExistence type="predicted"/>
<sequence>MNESNRYIQIYKGSHYLKSHVKKEKRVIVFDFDETLGAFLDLRILWTSIQEKFGGSVIHLHELIELYPEFLRYGILSILEYLCEKKRRGECDALYIYTNNQCSSEWTTMVCDYLNKRIYPSGSLFDKIIHAFKINNTPIELSRTTHDKTHGDFIKCAILPKTTEICFLDNTYFEDMRHRRIYYIQPRAYYHHLSTEEIIYRFLDSDLGKRIGGTTNEQANLYHYLSSCFYKKGCVHEGNDGAKVFQTDVFVAQKMMYHLKEFFYLTNRKQKTRKIKFAYGKVTRKKRV</sequence>
<evidence type="ECO:0000313" key="1">
    <source>
        <dbReference type="EMBL" id="QHT18159.1"/>
    </source>
</evidence>
<reference evidence="1" key="1">
    <citation type="journal article" date="2020" name="Nature">
        <title>Giant virus diversity and host interactions through global metagenomics.</title>
        <authorList>
            <person name="Schulz F."/>
            <person name="Roux S."/>
            <person name="Paez-Espino D."/>
            <person name="Jungbluth S."/>
            <person name="Walsh D.A."/>
            <person name="Denef V.J."/>
            <person name="McMahon K.D."/>
            <person name="Konstantinidis K.T."/>
            <person name="Eloe-Fadrosh E.A."/>
            <person name="Kyrpides N.C."/>
            <person name="Woyke T."/>
        </authorList>
    </citation>
    <scope>NUCLEOTIDE SEQUENCE</scope>
    <source>
        <strain evidence="1">GVMAG-M-3300023174-3</strain>
    </source>
</reference>
<protein>
    <submittedName>
        <fullName evidence="1">Uncharacterized protein</fullName>
    </submittedName>
</protein>
<accession>A0A6C0DQK2</accession>